<comment type="caution">
    <text evidence="1">The sequence shown here is derived from an EMBL/GenBank/DDBJ whole genome shotgun (WGS) entry which is preliminary data.</text>
</comment>
<protein>
    <submittedName>
        <fullName evidence="1">Uncharacterized protein</fullName>
    </submittedName>
</protein>
<evidence type="ECO:0000313" key="2">
    <source>
        <dbReference type="Proteomes" id="UP001491310"/>
    </source>
</evidence>
<dbReference type="Proteomes" id="UP001491310">
    <property type="component" value="Unassembled WGS sequence"/>
</dbReference>
<gene>
    <name evidence="1" type="ORF">WJX75_009825</name>
</gene>
<proteinExistence type="predicted"/>
<accession>A0ABR2YII7</accession>
<sequence>MVKASKIACLTFDDNKGHKIRVPSYFELRNATRMKNVKPIPNGMGFLLTCKADYILFEAHQPLLYFNRAEALSVFECEGARVGNLEH</sequence>
<keyword evidence="2" id="KW-1185">Reference proteome</keyword>
<organism evidence="1 2">
    <name type="scientific">Coccomyxa subellipsoidea</name>
    <dbReference type="NCBI Taxonomy" id="248742"/>
    <lineage>
        <taxon>Eukaryota</taxon>
        <taxon>Viridiplantae</taxon>
        <taxon>Chlorophyta</taxon>
        <taxon>core chlorophytes</taxon>
        <taxon>Trebouxiophyceae</taxon>
        <taxon>Trebouxiophyceae incertae sedis</taxon>
        <taxon>Coccomyxaceae</taxon>
        <taxon>Coccomyxa</taxon>
    </lineage>
</organism>
<reference evidence="1 2" key="1">
    <citation type="journal article" date="2024" name="Nat. Commun.">
        <title>Phylogenomics reveals the evolutionary origins of lichenization in chlorophyte algae.</title>
        <authorList>
            <person name="Puginier C."/>
            <person name="Libourel C."/>
            <person name="Otte J."/>
            <person name="Skaloud P."/>
            <person name="Haon M."/>
            <person name="Grisel S."/>
            <person name="Petersen M."/>
            <person name="Berrin J.G."/>
            <person name="Delaux P.M."/>
            <person name="Dal Grande F."/>
            <person name="Keller J."/>
        </authorList>
    </citation>
    <scope>NUCLEOTIDE SEQUENCE [LARGE SCALE GENOMIC DNA]</scope>
    <source>
        <strain evidence="1 2">SAG 216-7</strain>
    </source>
</reference>
<name>A0ABR2YII7_9CHLO</name>
<evidence type="ECO:0000313" key="1">
    <source>
        <dbReference type="EMBL" id="KAK9905969.1"/>
    </source>
</evidence>
<dbReference type="EMBL" id="JALJOT010000011">
    <property type="protein sequence ID" value="KAK9905969.1"/>
    <property type="molecule type" value="Genomic_DNA"/>
</dbReference>